<protein>
    <submittedName>
        <fullName evidence="1">Uncharacterized protein</fullName>
    </submittedName>
</protein>
<keyword evidence="2" id="KW-1185">Reference proteome</keyword>
<gene>
    <name evidence="1" type="ORF">GCM10025868_22720</name>
</gene>
<dbReference type="Proteomes" id="UP001157017">
    <property type="component" value="Unassembled WGS sequence"/>
</dbReference>
<sequence length="112" mass="12383">MPRTIGGNSGFVRSGITTPTVVERAVFRLRAIGFGWYPSVSAAFSTRFAVSEFTSRRVDGFSAREAVAAWTPARLRDVPERRRLHPAESRARWVRAAPSRADPGWRAAPAAR</sequence>
<accession>A0ABQ6JGZ5</accession>
<evidence type="ECO:0000313" key="1">
    <source>
        <dbReference type="EMBL" id="GMA87022.1"/>
    </source>
</evidence>
<comment type="caution">
    <text evidence="1">The sequence shown here is derived from an EMBL/GenBank/DDBJ whole genome shotgun (WGS) entry which is preliminary data.</text>
</comment>
<name>A0ABQ6JGZ5_9ACTN</name>
<evidence type="ECO:0000313" key="2">
    <source>
        <dbReference type="Proteomes" id="UP001157017"/>
    </source>
</evidence>
<organism evidence="1 2">
    <name type="scientific">Angustibacter aerolatus</name>
    <dbReference type="NCBI Taxonomy" id="1162965"/>
    <lineage>
        <taxon>Bacteria</taxon>
        <taxon>Bacillati</taxon>
        <taxon>Actinomycetota</taxon>
        <taxon>Actinomycetes</taxon>
        <taxon>Kineosporiales</taxon>
        <taxon>Kineosporiaceae</taxon>
    </lineage>
</organism>
<proteinExistence type="predicted"/>
<reference evidence="2" key="1">
    <citation type="journal article" date="2019" name="Int. J. Syst. Evol. Microbiol.">
        <title>The Global Catalogue of Microorganisms (GCM) 10K type strain sequencing project: providing services to taxonomists for standard genome sequencing and annotation.</title>
        <authorList>
            <consortium name="The Broad Institute Genomics Platform"/>
            <consortium name="The Broad Institute Genome Sequencing Center for Infectious Disease"/>
            <person name="Wu L."/>
            <person name="Ma J."/>
        </authorList>
    </citation>
    <scope>NUCLEOTIDE SEQUENCE [LARGE SCALE GENOMIC DNA]</scope>
    <source>
        <strain evidence="2">NBRC 108730</strain>
    </source>
</reference>
<dbReference type="EMBL" id="BSUZ01000001">
    <property type="protein sequence ID" value="GMA87022.1"/>
    <property type="molecule type" value="Genomic_DNA"/>
</dbReference>